<dbReference type="Proteomes" id="UP001497522">
    <property type="component" value="Chromosome 7"/>
</dbReference>
<evidence type="ECO:0000313" key="3">
    <source>
        <dbReference type="Proteomes" id="UP001497522"/>
    </source>
</evidence>
<sequence>MAITAIVLAGLWRKPTAFSDTTVLSPPVHKARHIHHSSFIARGAAGVKDVVASSSSSSAAAASSSSSSSSTSHGWQKRKGRRRRVSQKRLQSKRSMDPEFDLVIVPADGISMSGSDSEDSDWSVGWFEPHHSDFTDNELEDSFAVLVPCYGSPARSPVVGSDQEAPQNAEPAWATILANLARQTNEEHKKHLERWLACL</sequence>
<gene>
    <name evidence="2" type="ORF">CSSPJE1EN2_LOCUS21636</name>
</gene>
<feature type="compositionally biased region" description="Low complexity" evidence="1">
    <location>
        <begin position="59"/>
        <end position="70"/>
    </location>
</feature>
<protein>
    <submittedName>
        <fullName evidence="2">Uncharacterized protein</fullName>
    </submittedName>
</protein>
<dbReference type="PANTHER" id="PTHR34464">
    <property type="entry name" value="OS09G0376300 PROTEIN"/>
    <property type="match status" value="1"/>
</dbReference>
<feature type="compositionally biased region" description="Basic residues" evidence="1">
    <location>
        <begin position="75"/>
        <end position="92"/>
    </location>
</feature>
<reference evidence="2" key="1">
    <citation type="submission" date="2024-03" db="EMBL/GenBank/DDBJ databases">
        <authorList>
            <consortium name="ELIXIR-Norway"/>
            <consortium name="Elixir Norway"/>
        </authorList>
    </citation>
    <scope>NUCLEOTIDE SEQUENCE</scope>
</reference>
<evidence type="ECO:0000313" key="2">
    <source>
        <dbReference type="EMBL" id="CAK9880147.1"/>
    </source>
</evidence>
<name>A0ABP1BUW9_9BRYO</name>
<proteinExistence type="predicted"/>
<dbReference type="PANTHER" id="PTHR34464:SF3">
    <property type="entry name" value="OS09G0376300 PROTEIN"/>
    <property type="match status" value="1"/>
</dbReference>
<accession>A0ABP1BUW9</accession>
<dbReference type="EMBL" id="OZ023708">
    <property type="protein sequence ID" value="CAK9880147.1"/>
    <property type="molecule type" value="Genomic_DNA"/>
</dbReference>
<keyword evidence="3" id="KW-1185">Reference proteome</keyword>
<organism evidence="2 3">
    <name type="scientific">Sphagnum jensenii</name>
    <dbReference type="NCBI Taxonomy" id="128206"/>
    <lineage>
        <taxon>Eukaryota</taxon>
        <taxon>Viridiplantae</taxon>
        <taxon>Streptophyta</taxon>
        <taxon>Embryophyta</taxon>
        <taxon>Bryophyta</taxon>
        <taxon>Sphagnophytina</taxon>
        <taxon>Sphagnopsida</taxon>
        <taxon>Sphagnales</taxon>
        <taxon>Sphagnaceae</taxon>
        <taxon>Sphagnum</taxon>
    </lineage>
</organism>
<feature type="region of interest" description="Disordered" evidence="1">
    <location>
        <begin position="59"/>
        <end position="94"/>
    </location>
</feature>
<evidence type="ECO:0000256" key="1">
    <source>
        <dbReference type="SAM" id="MobiDB-lite"/>
    </source>
</evidence>